<dbReference type="Proteomes" id="UP001597182">
    <property type="component" value="Unassembled WGS sequence"/>
</dbReference>
<name>A0ABW3VTI8_9PSEU</name>
<proteinExistence type="predicted"/>
<dbReference type="EMBL" id="JBHTMB010000300">
    <property type="protein sequence ID" value="MFD1237611.1"/>
    <property type="molecule type" value="Genomic_DNA"/>
</dbReference>
<sequence>MTTTDTTTTDTVRSLMREARIPASDAEIAAYAAAYPGVRAGVEALYAPVEVRYLDPALRFRADAVGPETPWAGPPA</sequence>
<dbReference type="RefSeq" id="WP_346089954.1">
    <property type="nucleotide sequence ID" value="NZ_BAABKS010000005.1"/>
</dbReference>
<organism evidence="1 2">
    <name type="scientific">Pseudonocardia benzenivorans</name>
    <dbReference type="NCBI Taxonomy" id="228005"/>
    <lineage>
        <taxon>Bacteria</taxon>
        <taxon>Bacillati</taxon>
        <taxon>Actinomycetota</taxon>
        <taxon>Actinomycetes</taxon>
        <taxon>Pseudonocardiales</taxon>
        <taxon>Pseudonocardiaceae</taxon>
        <taxon>Pseudonocardia</taxon>
    </lineage>
</organism>
<evidence type="ECO:0000313" key="1">
    <source>
        <dbReference type="EMBL" id="MFD1237611.1"/>
    </source>
</evidence>
<comment type="caution">
    <text evidence="1">The sequence shown here is derived from an EMBL/GenBank/DDBJ whole genome shotgun (WGS) entry which is preliminary data.</text>
</comment>
<gene>
    <name evidence="1" type="ORF">ACFQ34_30370</name>
</gene>
<accession>A0ABW3VTI8</accession>
<evidence type="ECO:0008006" key="3">
    <source>
        <dbReference type="Google" id="ProtNLM"/>
    </source>
</evidence>
<keyword evidence="2" id="KW-1185">Reference proteome</keyword>
<evidence type="ECO:0000313" key="2">
    <source>
        <dbReference type="Proteomes" id="UP001597182"/>
    </source>
</evidence>
<protein>
    <recommendedName>
        <fullName evidence="3">Amidase</fullName>
    </recommendedName>
</protein>
<reference evidence="2" key="1">
    <citation type="journal article" date="2019" name="Int. J. Syst. Evol. Microbiol.">
        <title>The Global Catalogue of Microorganisms (GCM) 10K type strain sequencing project: providing services to taxonomists for standard genome sequencing and annotation.</title>
        <authorList>
            <consortium name="The Broad Institute Genomics Platform"/>
            <consortium name="The Broad Institute Genome Sequencing Center for Infectious Disease"/>
            <person name="Wu L."/>
            <person name="Ma J."/>
        </authorList>
    </citation>
    <scope>NUCLEOTIDE SEQUENCE [LARGE SCALE GENOMIC DNA]</scope>
    <source>
        <strain evidence="2">CCUG 49018</strain>
    </source>
</reference>